<dbReference type="EMBL" id="FRBC01000052">
    <property type="protein sequence ID" value="SHL12070.1"/>
    <property type="molecule type" value="Genomic_DNA"/>
</dbReference>
<organism evidence="1 2">
    <name type="scientific">Selenomonas ruminantium</name>
    <dbReference type="NCBI Taxonomy" id="971"/>
    <lineage>
        <taxon>Bacteria</taxon>
        <taxon>Bacillati</taxon>
        <taxon>Bacillota</taxon>
        <taxon>Negativicutes</taxon>
        <taxon>Selenomonadales</taxon>
        <taxon>Selenomonadaceae</taxon>
        <taxon>Selenomonas</taxon>
    </lineage>
</organism>
<reference evidence="1 2" key="1">
    <citation type="submission" date="2016-11" db="EMBL/GenBank/DDBJ databases">
        <authorList>
            <person name="Jaros S."/>
            <person name="Januszkiewicz K."/>
            <person name="Wedrychowicz H."/>
        </authorList>
    </citation>
    <scope>NUCLEOTIDE SEQUENCE [LARGE SCALE GENOMIC DNA]</scope>
    <source>
        <strain evidence="1 2">HD4</strain>
    </source>
</reference>
<dbReference type="AlphaFoldDB" id="A0A1M6Y1G4"/>
<gene>
    <name evidence="1" type="ORF">SAMN05216582_1521</name>
</gene>
<accession>A0A1M6Y1G4</accession>
<sequence>MQNNKNETSKAITQAEISARVSSLFKYIQELNKLKQKTILNVQDYRWQLWCSDLPDDPDNVKLIYQDRTDEDSVVMAEEQNNTLLAVHKEDFQSCPVPPESLTEWLKNDDWKDYRKDVEYFDEKVVTEIDSETEEEYNGPLVKTTF</sequence>
<protein>
    <submittedName>
        <fullName evidence="1">Uncharacterized protein</fullName>
    </submittedName>
</protein>
<evidence type="ECO:0000313" key="1">
    <source>
        <dbReference type="EMBL" id="SHL12070.1"/>
    </source>
</evidence>
<dbReference type="Proteomes" id="UP000184263">
    <property type="component" value="Unassembled WGS sequence"/>
</dbReference>
<dbReference type="RefSeq" id="WP_073093030.1">
    <property type="nucleotide sequence ID" value="NZ_FRBC01000052.1"/>
</dbReference>
<name>A0A1M6Y1G4_SELRU</name>
<evidence type="ECO:0000313" key="2">
    <source>
        <dbReference type="Proteomes" id="UP000184263"/>
    </source>
</evidence>
<proteinExistence type="predicted"/>